<keyword evidence="1" id="KW-1133">Transmembrane helix</keyword>
<dbReference type="EMBL" id="BAAAGX010000025">
    <property type="protein sequence ID" value="GAA0265515.1"/>
    <property type="molecule type" value="Genomic_DNA"/>
</dbReference>
<proteinExistence type="predicted"/>
<gene>
    <name evidence="2" type="ORF">GCM10009539_60080</name>
</gene>
<protein>
    <recommendedName>
        <fullName evidence="4">Integral membrane protein</fullName>
    </recommendedName>
</protein>
<keyword evidence="3" id="KW-1185">Reference proteome</keyword>
<evidence type="ECO:0000313" key="2">
    <source>
        <dbReference type="EMBL" id="GAA0265515.1"/>
    </source>
</evidence>
<feature type="transmembrane region" description="Helical" evidence="1">
    <location>
        <begin position="89"/>
        <end position="112"/>
    </location>
</feature>
<feature type="transmembrane region" description="Helical" evidence="1">
    <location>
        <begin position="66"/>
        <end position="83"/>
    </location>
</feature>
<dbReference type="RefSeq" id="WP_344652275.1">
    <property type="nucleotide sequence ID" value="NZ_BAAAGX010000025.1"/>
</dbReference>
<keyword evidence="1" id="KW-0472">Membrane</keyword>
<evidence type="ECO:0008006" key="4">
    <source>
        <dbReference type="Google" id="ProtNLM"/>
    </source>
</evidence>
<comment type="caution">
    <text evidence="2">The sequence shown here is derived from an EMBL/GenBank/DDBJ whole genome shotgun (WGS) entry which is preliminary data.</text>
</comment>
<feature type="transmembrane region" description="Helical" evidence="1">
    <location>
        <begin position="33"/>
        <end position="54"/>
    </location>
</feature>
<evidence type="ECO:0000313" key="3">
    <source>
        <dbReference type="Proteomes" id="UP001500967"/>
    </source>
</evidence>
<dbReference type="Proteomes" id="UP001500967">
    <property type="component" value="Unassembled WGS sequence"/>
</dbReference>
<sequence>MGTCLRTDAAYCAVAALLLGLFAEPVGGALGVPAGVPLTAAVLTLGWAGMLLALAARRRPRGPVRFVLVANVVAVAGLAALASTRPLDALSLLLLAVAVEVGAFAVWQAVLLRTRRG</sequence>
<organism evidence="2 3">
    <name type="scientific">Cryptosporangium japonicum</name>
    <dbReference type="NCBI Taxonomy" id="80872"/>
    <lineage>
        <taxon>Bacteria</taxon>
        <taxon>Bacillati</taxon>
        <taxon>Actinomycetota</taxon>
        <taxon>Actinomycetes</taxon>
        <taxon>Cryptosporangiales</taxon>
        <taxon>Cryptosporangiaceae</taxon>
        <taxon>Cryptosporangium</taxon>
    </lineage>
</organism>
<accession>A0ABN0UYB7</accession>
<name>A0ABN0UYB7_9ACTN</name>
<reference evidence="2 3" key="1">
    <citation type="journal article" date="2019" name="Int. J. Syst. Evol. Microbiol.">
        <title>The Global Catalogue of Microorganisms (GCM) 10K type strain sequencing project: providing services to taxonomists for standard genome sequencing and annotation.</title>
        <authorList>
            <consortium name="The Broad Institute Genomics Platform"/>
            <consortium name="The Broad Institute Genome Sequencing Center for Infectious Disease"/>
            <person name="Wu L."/>
            <person name="Ma J."/>
        </authorList>
    </citation>
    <scope>NUCLEOTIDE SEQUENCE [LARGE SCALE GENOMIC DNA]</scope>
    <source>
        <strain evidence="2 3">JCM 10425</strain>
    </source>
</reference>
<keyword evidence="1" id="KW-0812">Transmembrane</keyword>
<evidence type="ECO:0000256" key="1">
    <source>
        <dbReference type="SAM" id="Phobius"/>
    </source>
</evidence>